<keyword evidence="2 5" id="KW-0378">Hydrolase</keyword>
<dbReference type="Proteomes" id="UP001524944">
    <property type="component" value="Unassembled WGS sequence"/>
</dbReference>
<keyword evidence="3 5" id="KW-0347">Helicase</keyword>
<dbReference type="PANTHER" id="PTHR11070:SF2">
    <property type="entry name" value="ATP-DEPENDENT DNA HELICASE SRS2"/>
    <property type="match status" value="1"/>
</dbReference>
<dbReference type="EMBL" id="JANPWE010000005">
    <property type="protein sequence ID" value="MCR6546141.1"/>
    <property type="molecule type" value="Genomic_DNA"/>
</dbReference>
<keyword evidence="1 5" id="KW-0547">Nucleotide-binding</keyword>
<feature type="binding site" evidence="5">
    <location>
        <begin position="15"/>
        <end position="22"/>
    </location>
    <ligand>
        <name>ATP</name>
        <dbReference type="ChEBI" id="CHEBI:30616"/>
    </ligand>
</feature>
<name>A0ABT1Y5I7_9FIRM</name>
<evidence type="ECO:0000256" key="2">
    <source>
        <dbReference type="ARBA" id="ARBA00022801"/>
    </source>
</evidence>
<evidence type="ECO:0000313" key="8">
    <source>
        <dbReference type="Proteomes" id="UP001524944"/>
    </source>
</evidence>
<reference evidence="7 8" key="1">
    <citation type="submission" date="2022-08" db="EMBL/GenBank/DDBJ databases">
        <title>Proteogenomics of the novel Dehalobacterium formicoaceticum strain EZ94 highlights a key role of methyltransferases during anaerobic dichloromethane degradation.</title>
        <authorList>
            <person name="Wasmund K."/>
        </authorList>
    </citation>
    <scope>NUCLEOTIDE SEQUENCE [LARGE SCALE GENOMIC DNA]</scope>
    <source>
        <strain evidence="7 8">EZ94</strain>
    </source>
</reference>
<organism evidence="7 8">
    <name type="scientific">Dehalobacterium formicoaceticum</name>
    <dbReference type="NCBI Taxonomy" id="51515"/>
    <lineage>
        <taxon>Bacteria</taxon>
        <taxon>Bacillati</taxon>
        <taxon>Bacillota</taxon>
        <taxon>Clostridia</taxon>
        <taxon>Eubacteriales</taxon>
        <taxon>Peptococcaceae</taxon>
        <taxon>Dehalobacterium</taxon>
    </lineage>
</organism>
<comment type="caution">
    <text evidence="7">The sequence shown here is derived from an EMBL/GenBank/DDBJ whole genome shotgun (WGS) entry which is preliminary data.</text>
</comment>
<evidence type="ECO:0000256" key="1">
    <source>
        <dbReference type="ARBA" id="ARBA00022741"/>
    </source>
</evidence>
<evidence type="ECO:0000256" key="5">
    <source>
        <dbReference type="PROSITE-ProRule" id="PRU00560"/>
    </source>
</evidence>
<feature type="domain" description="UvrD-like helicase ATP-binding" evidence="6">
    <location>
        <begin position="1"/>
        <end position="255"/>
    </location>
</feature>
<dbReference type="PROSITE" id="PS51198">
    <property type="entry name" value="UVRD_HELICASE_ATP_BIND"/>
    <property type="match status" value="1"/>
</dbReference>
<evidence type="ECO:0000313" key="7">
    <source>
        <dbReference type="EMBL" id="MCR6546141.1"/>
    </source>
</evidence>
<keyword evidence="4 5" id="KW-0067">ATP-binding</keyword>
<dbReference type="PANTHER" id="PTHR11070">
    <property type="entry name" value="UVRD / RECB / PCRA DNA HELICASE FAMILY MEMBER"/>
    <property type="match status" value="1"/>
</dbReference>
<accession>A0ABT1Y5I7</accession>
<evidence type="ECO:0000259" key="6">
    <source>
        <dbReference type="PROSITE" id="PS51198"/>
    </source>
</evidence>
<dbReference type="Gene3D" id="3.40.50.300">
    <property type="entry name" value="P-loop containing nucleotide triphosphate hydrolases"/>
    <property type="match status" value="1"/>
</dbReference>
<proteinExistence type="predicted"/>
<sequence length="678" mass="78989">MAGAKIESNMFLINAPAGSGKTHFIQDKVNSIVDRDPSARILCITYTERAAKELQARILSEEAFISTIHSFMNFFISPYYAHSEAIDLYYELYKNDIEKRIQENEALNIDDPQNRNSKYLIAKGLEPSLDVSIKLIKENTKSIYYNEKNYNTLYYGGLSHDNLLEFAFSFLDKYPVLQFRLREMFQYIFVDEVQDTDAKILRLFYNAVKGTSTELYYFGDKMQEIYENYDGGFENEYRNFDSSLSKEFKFNHRSCGEIVDVLNNLYGRKDSDRQESKKGYNGVSPKLIICQNIEAYYTEHMSELDGFLVLRIANRARFARNNPNETMENIFNGISNIYPYGSKVTPIDVMLPPEGENSPDPLVEFFYAFGQLKAAFDAKHYAEVIQLFSSQMFITLDGRKKNVFHPSMKVSEHDDKARVQKALKKVFEEYSNDCKYSLENFLMYLVDQNIITDDFIEYIHHIEDEEGKAVYEQLLAIQLSEMKRLIDYKDSQSISTQHGVKGEGYPKVCFWSEDSKSNRPYVYMYDFFRIYTQLEHFGLESFQNFYYAFKSCITALEQNLGIKVSKMKSPNITDKNISRFDQLIDEFKGNSYFNYIFHESVCDYKEKREKNKLPTLKSIQAIFKPEIVNRILVAYKLFYVGCSRAKDELIVLVDQERISAFEGGFKAKMSAVGFKILP</sequence>
<evidence type="ECO:0000256" key="3">
    <source>
        <dbReference type="ARBA" id="ARBA00022806"/>
    </source>
</evidence>
<dbReference type="Pfam" id="PF00580">
    <property type="entry name" value="UvrD-helicase"/>
    <property type="match status" value="1"/>
</dbReference>
<dbReference type="RefSeq" id="WP_257913589.1">
    <property type="nucleotide sequence ID" value="NZ_JANPWE010000005.1"/>
</dbReference>
<dbReference type="InterPro" id="IPR027417">
    <property type="entry name" value="P-loop_NTPase"/>
</dbReference>
<keyword evidence="8" id="KW-1185">Reference proteome</keyword>
<evidence type="ECO:0000256" key="4">
    <source>
        <dbReference type="ARBA" id="ARBA00022840"/>
    </source>
</evidence>
<protein>
    <submittedName>
        <fullName evidence="7">AAA family ATPase</fullName>
    </submittedName>
</protein>
<dbReference type="InterPro" id="IPR014016">
    <property type="entry name" value="UvrD-like_ATP-bd"/>
</dbReference>
<dbReference type="InterPro" id="IPR000212">
    <property type="entry name" value="DNA_helicase_UvrD/REP"/>
</dbReference>
<dbReference type="SUPFAM" id="SSF52540">
    <property type="entry name" value="P-loop containing nucleoside triphosphate hydrolases"/>
    <property type="match status" value="1"/>
</dbReference>
<gene>
    <name evidence="7" type="ORF">NVS47_11545</name>
</gene>